<proteinExistence type="predicted"/>
<protein>
    <submittedName>
        <fullName evidence="1">Uncharacterized protein</fullName>
    </submittedName>
</protein>
<name>A0A2P2PN01_RHIMU</name>
<sequence>MPRQSPNKIATLTSLKITLENQTQYTPILQRKHPTSYITSRPITPKLQKLFRELSNSG</sequence>
<accession>A0A2P2PN01</accession>
<reference evidence="1" key="1">
    <citation type="submission" date="2018-02" db="EMBL/GenBank/DDBJ databases">
        <title>Rhizophora mucronata_Transcriptome.</title>
        <authorList>
            <person name="Meera S.P."/>
            <person name="Sreeshan A."/>
            <person name="Augustine A."/>
        </authorList>
    </citation>
    <scope>NUCLEOTIDE SEQUENCE</scope>
    <source>
        <tissue evidence="1">Leaf</tissue>
    </source>
</reference>
<organism evidence="1">
    <name type="scientific">Rhizophora mucronata</name>
    <name type="common">Asiatic mangrove</name>
    <dbReference type="NCBI Taxonomy" id="61149"/>
    <lineage>
        <taxon>Eukaryota</taxon>
        <taxon>Viridiplantae</taxon>
        <taxon>Streptophyta</taxon>
        <taxon>Embryophyta</taxon>
        <taxon>Tracheophyta</taxon>
        <taxon>Spermatophyta</taxon>
        <taxon>Magnoliopsida</taxon>
        <taxon>eudicotyledons</taxon>
        <taxon>Gunneridae</taxon>
        <taxon>Pentapetalae</taxon>
        <taxon>rosids</taxon>
        <taxon>fabids</taxon>
        <taxon>Malpighiales</taxon>
        <taxon>Rhizophoraceae</taxon>
        <taxon>Rhizophora</taxon>
    </lineage>
</organism>
<evidence type="ECO:0000313" key="1">
    <source>
        <dbReference type="EMBL" id="MBX56116.1"/>
    </source>
</evidence>
<dbReference type="EMBL" id="GGEC01075632">
    <property type="protein sequence ID" value="MBX56116.1"/>
    <property type="molecule type" value="Transcribed_RNA"/>
</dbReference>
<dbReference type="AlphaFoldDB" id="A0A2P2PN01"/>